<dbReference type="SUPFAM" id="SSF51621">
    <property type="entry name" value="Phosphoenolpyruvate/pyruvate domain"/>
    <property type="match status" value="1"/>
</dbReference>
<dbReference type="Gene3D" id="3.20.20.60">
    <property type="entry name" value="Phosphoenolpyruvate-binding domains"/>
    <property type="match status" value="1"/>
</dbReference>
<dbReference type="RefSeq" id="WP_185037663.1">
    <property type="nucleotide sequence ID" value="NZ_BAABFG010000005.1"/>
</dbReference>
<reference evidence="1 2" key="1">
    <citation type="submission" date="2020-08" db="EMBL/GenBank/DDBJ databases">
        <title>Sequencing the genomes of 1000 actinobacteria strains.</title>
        <authorList>
            <person name="Klenk H.-P."/>
        </authorList>
    </citation>
    <scope>NUCLEOTIDE SEQUENCE [LARGE SCALE GENOMIC DNA]</scope>
    <source>
        <strain evidence="1 2">DSM 45809</strain>
    </source>
</reference>
<dbReference type="PANTHER" id="PTHR42905:SF16">
    <property type="entry name" value="CARBOXYPHOSPHONOENOLPYRUVATE PHOSPHONOMUTASE-LIKE PROTEIN (AFU_ORTHOLOGUE AFUA_5G07230)"/>
    <property type="match status" value="1"/>
</dbReference>
<dbReference type="InterPro" id="IPR040442">
    <property type="entry name" value="Pyrv_kinase-like_dom_sf"/>
</dbReference>
<dbReference type="InterPro" id="IPR015813">
    <property type="entry name" value="Pyrv/PenolPyrv_kinase-like_dom"/>
</dbReference>
<dbReference type="PANTHER" id="PTHR42905">
    <property type="entry name" value="PHOSPHOENOLPYRUVATE CARBOXYLASE"/>
    <property type="match status" value="1"/>
</dbReference>
<evidence type="ECO:0000313" key="2">
    <source>
        <dbReference type="Proteomes" id="UP000546162"/>
    </source>
</evidence>
<dbReference type="EMBL" id="JACHNB010000001">
    <property type="protein sequence ID" value="MBB4737221.1"/>
    <property type="molecule type" value="Genomic_DNA"/>
</dbReference>
<sequence>MTDFHALHQPGRPLVLVNAWDAASARIVAAAGAAAVATTSAGVAWSLGAPDGDALGLDLAVEAARRVVAAVAVPVSVDVGAGYGDPAGTLRAMAAAGVAGVNLEDGARGIAEQQARLAAAKEAAPGVFLNARIDTLLFGLGDPAEAITRAKAYLDAGADGVFVPGTTDPAVVAELVAAIPGPVNVLTGSGAPPIGELAALGVARISLGSSVAQAAYGLVDRAAREAFGAGGYAELAGAADYGRLNELSAGSPGTGG</sequence>
<accession>A0A7W7M517</accession>
<keyword evidence="1" id="KW-0456">Lyase</keyword>
<protein>
    <submittedName>
        <fullName evidence="1">2-methylisocitrate lyase-like PEP mutase family enzyme</fullName>
    </submittedName>
</protein>
<organism evidence="1 2">
    <name type="scientific">Actinoplanes octamycinicus</name>
    <dbReference type="NCBI Taxonomy" id="135948"/>
    <lineage>
        <taxon>Bacteria</taxon>
        <taxon>Bacillati</taxon>
        <taxon>Actinomycetota</taxon>
        <taxon>Actinomycetes</taxon>
        <taxon>Micromonosporales</taxon>
        <taxon>Micromonosporaceae</taxon>
        <taxon>Actinoplanes</taxon>
    </lineage>
</organism>
<comment type="caution">
    <text evidence="1">The sequence shown here is derived from an EMBL/GenBank/DDBJ whole genome shotgun (WGS) entry which is preliminary data.</text>
</comment>
<dbReference type="AlphaFoldDB" id="A0A7W7M517"/>
<dbReference type="Pfam" id="PF13714">
    <property type="entry name" value="PEP_mutase"/>
    <property type="match status" value="1"/>
</dbReference>
<dbReference type="GO" id="GO:0016829">
    <property type="term" value="F:lyase activity"/>
    <property type="evidence" value="ECO:0007669"/>
    <property type="project" value="UniProtKB-KW"/>
</dbReference>
<evidence type="ECO:0000313" key="1">
    <source>
        <dbReference type="EMBL" id="MBB4737221.1"/>
    </source>
</evidence>
<name>A0A7W7M517_9ACTN</name>
<proteinExistence type="predicted"/>
<gene>
    <name evidence="1" type="ORF">BJY16_000680</name>
</gene>
<keyword evidence="2" id="KW-1185">Reference proteome</keyword>
<dbReference type="Proteomes" id="UP000546162">
    <property type="component" value="Unassembled WGS sequence"/>
</dbReference>